<name>A0AAU9XA93_9CNID</name>
<proteinExistence type="predicted"/>
<accession>A0AAU9XA93</accession>
<dbReference type="EMBL" id="CALNXJ010000035">
    <property type="protein sequence ID" value="CAH3141445.1"/>
    <property type="molecule type" value="Genomic_DNA"/>
</dbReference>
<dbReference type="AlphaFoldDB" id="A0AAU9XA93"/>
<sequence length="92" mass="10464">MNCVSLFSNYGTSLIQDILISYWCHCTLVPPLCVDFYKLNLTPWKITPVPWGTFRTPHLERLKAGNAIMSMMQFLLKLANEVCHLDLSSTGD</sequence>
<comment type="caution">
    <text evidence="1">The sequence shown here is derived from an EMBL/GenBank/DDBJ whole genome shotgun (WGS) entry which is preliminary data.</text>
</comment>
<dbReference type="Proteomes" id="UP001159428">
    <property type="component" value="Unassembled WGS sequence"/>
</dbReference>
<evidence type="ECO:0000313" key="2">
    <source>
        <dbReference type="Proteomes" id="UP001159428"/>
    </source>
</evidence>
<reference evidence="1 2" key="1">
    <citation type="submission" date="2022-05" db="EMBL/GenBank/DDBJ databases">
        <authorList>
            <consortium name="Genoscope - CEA"/>
            <person name="William W."/>
        </authorList>
    </citation>
    <scope>NUCLEOTIDE SEQUENCE [LARGE SCALE GENOMIC DNA]</scope>
</reference>
<organism evidence="1 2">
    <name type="scientific">Pocillopora meandrina</name>
    <dbReference type="NCBI Taxonomy" id="46732"/>
    <lineage>
        <taxon>Eukaryota</taxon>
        <taxon>Metazoa</taxon>
        <taxon>Cnidaria</taxon>
        <taxon>Anthozoa</taxon>
        <taxon>Hexacorallia</taxon>
        <taxon>Scleractinia</taxon>
        <taxon>Astrocoeniina</taxon>
        <taxon>Pocilloporidae</taxon>
        <taxon>Pocillopora</taxon>
    </lineage>
</organism>
<evidence type="ECO:0000313" key="1">
    <source>
        <dbReference type="EMBL" id="CAH3141445.1"/>
    </source>
</evidence>
<keyword evidence="2" id="KW-1185">Reference proteome</keyword>
<gene>
    <name evidence="1" type="ORF">PMEA_00019718</name>
</gene>
<protein>
    <submittedName>
        <fullName evidence="1">Uncharacterized protein</fullName>
    </submittedName>
</protein>